<dbReference type="InterPro" id="IPR036388">
    <property type="entry name" value="WH-like_DNA-bd_sf"/>
</dbReference>
<dbReference type="Proteomes" id="UP000469081">
    <property type="component" value="Unassembled WGS sequence"/>
</dbReference>
<proteinExistence type="inferred from homology"/>
<feature type="domain" description="HTH lysR-type" evidence="5">
    <location>
        <begin position="9"/>
        <end position="66"/>
    </location>
</feature>
<dbReference type="PANTHER" id="PTHR30537:SF5">
    <property type="entry name" value="HTH-TYPE TRANSCRIPTIONAL ACTIVATOR TTDR-RELATED"/>
    <property type="match status" value="1"/>
</dbReference>
<dbReference type="FunFam" id="1.10.10.10:FF:000001">
    <property type="entry name" value="LysR family transcriptional regulator"/>
    <property type="match status" value="1"/>
</dbReference>
<evidence type="ECO:0000313" key="7">
    <source>
        <dbReference type="Proteomes" id="UP000469081"/>
    </source>
</evidence>
<gene>
    <name evidence="6" type="ORF">FNC33_03935</name>
</gene>
<protein>
    <submittedName>
        <fullName evidence="6">LysR family transcriptional regulator</fullName>
    </submittedName>
</protein>
<sequence length="300" mass="34184">MTMNKHKNISISLFEAFYQLVVHGSFTNTAKALGISKAAVSHTIKQLEKELKVDLLNRTTRSLSLTHEGMLLFNYCKTLQNEIDNIRDLAESFHKEPSGTLKISTSSFFAQNILINLIKEYSKKFSKVKIEVSIEEKMPNFKSNEADIILGVNWTPPEDIVARKIATTRYVLCASPAYINKNGSPSNISDLANHNYIPHKSRVTPLVNIKKNKLNPQTLPSNISANNIEFIKACVLNDFGIAQFHEYIVKDEIRNGQLIELLKDDFFDQQDIYIYYPKNKFVQPKVKEFVNLVINSQISI</sequence>
<evidence type="ECO:0000313" key="6">
    <source>
        <dbReference type="EMBL" id="MWZ39698.1"/>
    </source>
</evidence>
<accession>A0A6I4RRU0</accession>
<reference evidence="6 7" key="1">
    <citation type="submission" date="2019-06" db="EMBL/GenBank/DDBJ databases">
        <title>Phylogeography and genetic diversity of Francisella tularensis subsp. holarctica in France (1947-2018).</title>
        <authorList>
            <person name="Kevin M."/>
            <person name="Madani N."/>
            <person name="Maurin M."/>
        </authorList>
    </citation>
    <scope>NUCLEOTIDE SEQUENCE [LARGE SCALE GENOMIC DNA]</scope>
    <source>
        <strain evidence="6 7">ATCC 15482</strain>
    </source>
</reference>
<dbReference type="Gene3D" id="3.40.190.290">
    <property type="match status" value="1"/>
</dbReference>
<dbReference type="PROSITE" id="PS50931">
    <property type="entry name" value="HTH_LYSR"/>
    <property type="match status" value="1"/>
</dbReference>
<dbReference type="AlphaFoldDB" id="A0A6I4RRU0"/>
<dbReference type="Gene3D" id="1.10.10.10">
    <property type="entry name" value="Winged helix-like DNA-binding domain superfamily/Winged helix DNA-binding domain"/>
    <property type="match status" value="1"/>
</dbReference>
<comment type="caution">
    <text evidence="6">The sequence shown here is derived from an EMBL/GenBank/DDBJ whole genome shotgun (WGS) entry which is preliminary data.</text>
</comment>
<keyword evidence="3" id="KW-0238">DNA-binding</keyword>
<dbReference type="InterPro" id="IPR000847">
    <property type="entry name" value="LysR_HTH_N"/>
</dbReference>
<dbReference type="CDD" id="cd08422">
    <property type="entry name" value="PBP2_CrgA_like"/>
    <property type="match status" value="1"/>
</dbReference>
<dbReference type="EMBL" id="VJEZ01000004">
    <property type="protein sequence ID" value="MWZ39698.1"/>
    <property type="molecule type" value="Genomic_DNA"/>
</dbReference>
<dbReference type="Pfam" id="PF00126">
    <property type="entry name" value="HTH_1"/>
    <property type="match status" value="1"/>
</dbReference>
<keyword evidence="2" id="KW-0805">Transcription regulation</keyword>
<dbReference type="SUPFAM" id="SSF46785">
    <property type="entry name" value="Winged helix' DNA-binding domain"/>
    <property type="match status" value="1"/>
</dbReference>
<keyword evidence="4" id="KW-0804">Transcription</keyword>
<dbReference type="SUPFAM" id="SSF53850">
    <property type="entry name" value="Periplasmic binding protein-like II"/>
    <property type="match status" value="1"/>
</dbReference>
<evidence type="ECO:0000256" key="1">
    <source>
        <dbReference type="ARBA" id="ARBA00009437"/>
    </source>
</evidence>
<organism evidence="6 7">
    <name type="scientific">Francisella tularensis</name>
    <dbReference type="NCBI Taxonomy" id="263"/>
    <lineage>
        <taxon>Bacteria</taxon>
        <taxon>Pseudomonadati</taxon>
        <taxon>Pseudomonadota</taxon>
        <taxon>Gammaproteobacteria</taxon>
        <taxon>Thiotrichales</taxon>
        <taxon>Francisellaceae</taxon>
        <taxon>Francisella</taxon>
    </lineage>
</organism>
<dbReference type="InterPro" id="IPR005119">
    <property type="entry name" value="LysR_subst-bd"/>
</dbReference>
<dbReference type="PANTHER" id="PTHR30537">
    <property type="entry name" value="HTH-TYPE TRANSCRIPTIONAL REGULATOR"/>
    <property type="match status" value="1"/>
</dbReference>
<dbReference type="InterPro" id="IPR058163">
    <property type="entry name" value="LysR-type_TF_proteobact-type"/>
</dbReference>
<dbReference type="GO" id="GO:0003677">
    <property type="term" value="F:DNA binding"/>
    <property type="evidence" value="ECO:0007669"/>
    <property type="project" value="UniProtKB-KW"/>
</dbReference>
<dbReference type="InterPro" id="IPR036390">
    <property type="entry name" value="WH_DNA-bd_sf"/>
</dbReference>
<comment type="similarity">
    <text evidence="1">Belongs to the LysR transcriptional regulatory family.</text>
</comment>
<evidence type="ECO:0000256" key="4">
    <source>
        <dbReference type="ARBA" id="ARBA00023163"/>
    </source>
</evidence>
<evidence type="ECO:0000259" key="5">
    <source>
        <dbReference type="PROSITE" id="PS50931"/>
    </source>
</evidence>
<name>A0A6I4RRU0_FRATU</name>
<evidence type="ECO:0000256" key="2">
    <source>
        <dbReference type="ARBA" id="ARBA00023015"/>
    </source>
</evidence>
<evidence type="ECO:0000256" key="3">
    <source>
        <dbReference type="ARBA" id="ARBA00023125"/>
    </source>
</evidence>
<dbReference type="GO" id="GO:0003700">
    <property type="term" value="F:DNA-binding transcription factor activity"/>
    <property type="evidence" value="ECO:0007669"/>
    <property type="project" value="InterPro"/>
</dbReference>
<dbReference type="Pfam" id="PF03466">
    <property type="entry name" value="LysR_substrate"/>
    <property type="match status" value="1"/>
</dbReference>